<protein>
    <submittedName>
        <fullName evidence="2">Uncharacterized protein</fullName>
    </submittedName>
</protein>
<name>A0ABP6ICM1_9ACTN</name>
<keyword evidence="3" id="KW-1185">Reference proteome</keyword>
<gene>
    <name evidence="2" type="ORF">GCM10010517_30090</name>
</gene>
<feature type="transmembrane region" description="Helical" evidence="1">
    <location>
        <begin position="58"/>
        <end position="77"/>
    </location>
</feature>
<evidence type="ECO:0000313" key="2">
    <source>
        <dbReference type="EMBL" id="GAA2869981.1"/>
    </source>
</evidence>
<keyword evidence="1" id="KW-0812">Transmembrane</keyword>
<comment type="caution">
    <text evidence="2">The sequence shown here is derived from an EMBL/GenBank/DDBJ whole genome shotgun (WGS) entry which is preliminary data.</text>
</comment>
<feature type="transmembrane region" description="Helical" evidence="1">
    <location>
        <begin position="107"/>
        <end position="126"/>
    </location>
</feature>
<evidence type="ECO:0000313" key="3">
    <source>
        <dbReference type="Proteomes" id="UP001500831"/>
    </source>
</evidence>
<accession>A0ABP6ICM1</accession>
<reference evidence="3" key="1">
    <citation type="journal article" date="2019" name="Int. J. Syst. Evol. Microbiol.">
        <title>The Global Catalogue of Microorganisms (GCM) 10K type strain sequencing project: providing services to taxonomists for standard genome sequencing and annotation.</title>
        <authorList>
            <consortium name="The Broad Institute Genomics Platform"/>
            <consortium name="The Broad Institute Genome Sequencing Center for Infectious Disease"/>
            <person name="Wu L."/>
            <person name="Ma J."/>
        </authorList>
    </citation>
    <scope>NUCLEOTIDE SEQUENCE [LARGE SCALE GENOMIC DNA]</scope>
    <source>
        <strain evidence="3">JCM 6242</strain>
    </source>
</reference>
<dbReference type="Proteomes" id="UP001500831">
    <property type="component" value="Unassembled WGS sequence"/>
</dbReference>
<keyword evidence="1" id="KW-0472">Membrane</keyword>
<feature type="transmembrane region" description="Helical" evidence="1">
    <location>
        <begin position="132"/>
        <end position="155"/>
    </location>
</feature>
<dbReference type="EMBL" id="BAAAVI010000018">
    <property type="protein sequence ID" value="GAA2869981.1"/>
    <property type="molecule type" value="Genomic_DNA"/>
</dbReference>
<keyword evidence="1" id="KW-1133">Transmembrane helix</keyword>
<organism evidence="2 3">
    <name type="scientific">Streptosporangium fragile</name>
    <dbReference type="NCBI Taxonomy" id="46186"/>
    <lineage>
        <taxon>Bacteria</taxon>
        <taxon>Bacillati</taxon>
        <taxon>Actinomycetota</taxon>
        <taxon>Actinomycetes</taxon>
        <taxon>Streptosporangiales</taxon>
        <taxon>Streptosporangiaceae</taxon>
        <taxon>Streptosporangium</taxon>
    </lineage>
</organism>
<proteinExistence type="predicted"/>
<sequence>MQRDYLPGWYATRTRRRLLAGAVACALATFWVNAVVTWVTPGAGAGWADGGADWADIVLWTAVLMVYLPAVTLLNVATRGVTALAERDLDERQVSERLRAVGITHRIMTGILVTLFATTLAVSLYHGRGYSVPGGALLMLAIALFMTHFVLPLVVSGWRLPDPPPDDEDG</sequence>
<evidence type="ECO:0000256" key="1">
    <source>
        <dbReference type="SAM" id="Phobius"/>
    </source>
</evidence>